<feature type="compositionally biased region" description="Polar residues" evidence="12">
    <location>
        <begin position="564"/>
        <end position="576"/>
    </location>
</feature>
<feature type="transmembrane region" description="Helical" evidence="13">
    <location>
        <begin position="262"/>
        <end position="281"/>
    </location>
</feature>
<comment type="subcellular location">
    <subcellularLocation>
        <location evidence="2">Membrane</location>
        <topology evidence="2">Multi-pass membrane protein</topology>
    </subcellularLocation>
</comment>
<evidence type="ECO:0000256" key="10">
    <source>
        <dbReference type="ARBA" id="ARBA00023136"/>
    </source>
</evidence>
<keyword evidence="16" id="KW-1185">Reference proteome</keyword>
<evidence type="ECO:0000256" key="1">
    <source>
        <dbReference type="ARBA" id="ARBA00001593"/>
    </source>
</evidence>
<dbReference type="Gene3D" id="3.30.70.1230">
    <property type="entry name" value="Nucleotide cyclase"/>
    <property type="match status" value="2"/>
</dbReference>
<feature type="transmembrane region" description="Helical" evidence="13">
    <location>
        <begin position="225"/>
        <end position="242"/>
    </location>
</feature>
<feature type="transmembrane region" description="Helical" evidence="13">
    <location>
        <begin position="746"/>
        <end position="771"/>
    </location>
</feature>
<dbReference type="Proteomes" id="UP001642540">
    <property type="component" value="Unassembled WGS sequence"/>
</dbReference>
<evidence type="ECO:0000256" key="6">
    <source>
        <dbReference type="ARBA" id="ARBA00022741"/>
    </source>
</evidence>
<evidence type="ECO:0000256" key="11">
    <source>
        <dbReference type="ARBA" id="ARBA00023239"/>
    </source>
</evidence>
<comment type="catalytic activity">
    <reaction evidence="1">
        <text>ATP = 3',5'-cyclic AMP + diphosphate</text>
        <dbReference type="Rhea" id="RHEA:15389"/>
        <dbReference type="ChEBI" id="CHEBI:30616"/>
        <dbReference type="ChEBI" id="CHEBI:33019"/>
        <dbReference type="ChEBI" id="CHEBI:58165"/>
        <dbReference type="EC" id="4.6.1.1"/>
    </reaction>
</comment>
<evidence type="ECO:0000256" key="12">
    <source>
        <dbReference type="SAM" id="MobiDB-lite"/>
    </source>
</evidence>
<dbReference type="Pfam" id="PF00211">
    <property type="entry name" value="Guanylate_cyc"/>
    <property type="match status" value="2"/>
</dbReference>
<keyword evidence="11" id="KW-0456">Lyase</keyword>
<keyword evidence="5" id="KW-0479">Metal-binding</keyword>
<evidence type="ECO:0000313" key="16">
    <source>
        <dbReference type="Proteomes" id="UP001642540"/>
    </source>
</evidence>
<sequence length="1229" mass="139486">MERLSVDNISFLARNSMSLSPKRASQVSLLAEAQSDSVHHLDDRNWSWEYLRNRFRIDDLEELYDRYFLRIQNSYFNVYLVMQVILSALYIMILLYFSLVHDNLLDTKYYELCGANVTVPKHIRCDVEHAVYLALPEIITHGIILISCAIMYLLVYNETLFRREPHGRKIQIALSVFTCFTVLLPDVGLSIFYYVYIDVIRTPLAFQTIILIYFFLPLPKKYQAVILGLFSSTVHLITSGILHKLDGGYTEGDAVRRVFAELIFYLCGNAVGVYSQLMNEVTIRRAFMDRRGYIKSTIKKNYEKDQEEQLLASILPDHISTLVKEELRSAIGEYEEESAKQQARKRSNVSDISTLGRSPGGPQNHGVKHKKPFSELFIERHENVSIIFADIVNFTPLTVKLRADELVETLNELFGKFDAAATKHNCTRIKLLGDCYYAVSGLQNQTPDHASNCVLFGFDMIEIIKEVRDALKVDINMRIGIHSGNILSGLLGIYGWQFDIYGKNVTISNHMEQSGQPGKVHVTKQTKEFLGTELANMCKPTKSKDKYLEENSIETFLLTPAMSPQNCQSPVSSPTSKMPLHSVGSHDGEDEDSLTDLGAPRYVRGITNFSGSAITPRRNNSIAGTGTADLIRKKSIRVGSFVAGSSDVLRYREMMGQVNETMKHAIDDMPLRKFDVYCGGRKDHEHKNSINVHVNPILMNFDELTSEIHYQTQPDPLFKYYVGCALFVLLCIGILQVIAVPQQHSILWFILAAGCTFLLILIPFVWVGYLWTQIKDPHRELDVIPLPQNRLVRLLFHSSNRITGSCLRRTLLYFVIAMLISFFAIIDVIECDTGSEMDDCKSPWYYTYSCALAILVTYSFFRIHFLLKVIICIVALAGYSLTIFFYRKYVFELNRGGSPGLSGVGHDVFSHVIYLLGIGAMLHVMDRQMEYINRLDFIWKKRLTEEHKEATLTHAVNTVLIHNILPTQIAKIYLDPNRTGESHSRTYQNVSVMFASIPKFMDFFSDDDLSRNGIRGLDVLNQIISEFDKALFNHLDVEKIKVIGSTYMAACGLEVQETGRLSATSMIPVDSEYIPSWKNQDGVRTSVNPIKRQKTLHTLVKFAADMMLRLQSINSDTGLDFQLRVGVSTGLVVAGVVGSQKPLYDTWGDSVNLASRMESNGSPNKIQVSAYCASLLSQAHVRCEQRGNIFVKGKGNMITYYVMLDDSFRIMYDYEEFEESEAENHCTDL</sequence>
<comment type="caution">
    <text evidence="15">The sequence shown here is derived from an EMBL/GenBank/DDBJ whole genome shotgun (WGS) entry which is preliminary data.</text>
</comment>
<dbReference type="InterPro" id="IPR032628">
    <property type="entry name" value="AC_N"/>
</dbReference>
<evidence type="ECO:0000259" key="14">
    <source>
        <dbReference type="PROSITE" id="PS50125"/>
    </source>
</evidence>
<dbReference type="Pfam" id="PF16214">
    <property type="entry name" value="AC_N"/>
    <property type="match status" value="1"/>
</dbReference>
<keyword evidence="6" id="KW-0547">Nucleotide-binding</keyword>
<dbReference type="InterPro" id="IPR029787">
    <property type="entry name" value="Nucleotide_cyclase"/>
</dbReference>
<proteinExistence type="predicted"/>
<feature type="transmembrane region" description="Helical" evidence="13">
    <location>
        <begin position="811"/>
        <end position="829"/>
    </location>
</feature>
<feature type="transmembrane region" description="Helical" evidence="13">
    <location>
        <begin position="138"/>
        <end position="160"/>
    </location>
</feature>
<dbReference type="PROSITE" id="PS50125">
    <property type="entry name" value="GUANYLATE_CYCLASE_2"/>
    <property type="match status" value="2"/>
</dbReference>
<name>A0ABP1QKC5_9HEXA</name>
<dbReference type="PANTHER" id="PTHR45627">
    <property type="entry name" value="ADENYLATE CYCLASE TYPE 1"/>
    <property type="match status" value="1"/>
</dbReference>
<evidence type="ECO:0000256" key="3">
    <source>
        <dbReference type="ARBA" id="ARBA00012201"/>
    </source>
</evidence>
<evidence type="ECO:0000256" key="8">
    <source>
        <dbReference type="ARBA" id="ARBA00022842"/>
    </source>
</evidence>
<evidence type="ECO:0000256" key="9">
    <source>
        <dbReference type="ARBA" id="ARBA00022989"/>
    </source>
</evidence>
<evidence type="ECO:0000256" key="7">
    <source>
        <dbReference type="ARBA" id="ARBA00022840"/>
    </source>
</evidence>
<evidence type="ECO:0000256" key="5">
    <source>
        <dbReference type="ARBA" id="ARBA00022723"/>
    </source>
</evidence>
<keyword evidence="10 13" id="KW-0472">Membrane</keyword>
<feature type="domain" description="Guanylate cyclase" evidence="14">
    <location>
        <begin position="991"/>
        <end position="1158"/>
    </location>
</feature>
<reference evidence="15 16" key="1">
    <citation type="submission" date="2024-08" db="EMBL/GenBank/DDBJ databases">
        <authorList>
            <person name="Cucini C."/>
            <person name="Frati F."/>
        </authorList>
    </citation>
    <scope>NUCLEOTIDE SEQUENCE [LARGE SCALE GENOMIC DNA]</scope>
</reference>
<dbReference type="InterPro" id="IPR001054">
    <property type="entry name" value="A/G_cyclase"/>
</dbReference>
<keyword evidence="7" id="KW-0067">ATP-binding</keyword>
<evidence type="ECO:0000256" key="13">
    <source>
        <dbReference type="SAM" id="Phobius"/>
    </source>
</evidence>
<feature type="transmembrane region" description="Helical" evidence="13">
    <location>
        <begin position="908"/>
        <end position="925"/>
    </location>
</feature>
<feature type="region of interest" description="Disordered" evidence="12">
    <location>
        <begin position="564"/>
        <end position="593"/>
    </location>
</feature>
<dbReference type="EC" id="4.6.1.1" evidence="3"/>
<dbReference type="SMART" id="SM00044">
    <property type="entry name" value="CYCc"/>
    <property type="match status" value="2"/>
</dbReference>
<feature type="transmembrane region" description="Helical" evidence="13">
    <location>
        <begin position="76"/>
        <end position="99"/>
    </location>
</feature>
<dbReference type="EMBL" id="CAXLJM020000033">
    <property type="protein sequence ID" value="CAL8101856.1"/>
    <property type="molecule type" value="Genomic_DNA"/>
</dbReference>
<feature type="region of interest" description="Disordered" evidence="12">
    <location>
        <begin position="335"/>
        <end position="367"/>
    </location>
</feature>
<feature type="transmembrane region" description="Helical" evidence="13">
    <location>
        <begin position="200"/>
        <end position="218"/>
    </location>
</feature>
<keyword evidence="8" id="KW-0460">Magnesium</keyword>
<dbReference type="PANTHER" id="PTHR45627:SF12">
    <property type="entry name" value="ADENYLATE CYCLASE TYPE 2"/>
    <property type="match status" value="1"/>
</dbReference>
<dbReference type="SUPFAM" id="SSF55073">
    <property type="entry name" value="Nucleotide cyclase"/>
    <property type="match status" value="2"/>
</dbReference>
<dbReference type="CDD" id="cd07302">
    <property type="entry name" value="CHD"/>
    <property type="match status" value="2"/>
</dbReference>
<evidence type="ECO:0000256" key="4">
    <source>
        <dbReference type="ARBA" id="ARBA00022692"/>
    </source>
</evidence>
<accession>A0ABP1QKC5</accession>
<feature type="transmembrane region" description="Helical" evidence="13">
    <location>
        <begin position="172"/>
        <end position="194"/>
    </location>
</feature>
<keyword evidence="4 13" id="KW-0812">Transmembrane</keyword>
<evidence type="ECO:0000313" key="15">
    <source>
        <dbReference type="EMBL" id="CAL8101856.1"/>
    </source>
</evidence>
<feature type="domain" description="Guanylate cyclase" evidence="14">
    <location>
        <begin position="385"/>
        <end position="512"/>
    </location>
</feature>
<keyword evidence="9 13" id="KW-1133">Transmembrane helix</keyword>
<feature type="transmembrane region" description="Helical" evidence="13">
    <location>
        <begin position="720"/>
        <end position="740"/>
    </location>
</feature>
<gene>
    <name evidence="15" type="ORF">ODALV1_LOCUS10977</name>
</gene>
<evidence type="ECO:0000256" key="2">
    <source>
        <dbReference type="ARBA" id="ARBA00004141"/>
    </source>
</evidence>
<organism evidence="15 16">
    <name type="scientific">Orchesella dallaii</name>
    <dbReference type="NCBI Taxonomy" id="48710"/>
    <lineage>
        <taxon>Eukaryota</taxon>
        <taxon>Metazoa</taxon>
        <taxon>Ecdysozoa</taxon>
        <taxon>Arthropoda</taxon>
        <taxon>Hexapoda</taxon>
        <taxon>Collembola</taxon>
        <taxon>Entomobryomorpha</taxon>
        <taxon>Entomobryoidea</taxon>
        <taxon>Orchesellidae</taxon>
        <taxon>Orchesellinae</taxon>
        <taxon>Orchesella</taxon>
    </lineage>
</organism>
<feature type="transmembrane region" description="Helical" evidence="13">
    <location>
        <begin position="866"/>
        <end position="886"/>
    </location>
</feature>
<protein>
    <recommendedName>
        <fullName evidence="3">adenylate cyclase</fullName>
        <ecNumber evidence="3">4.6.1.1</ecNumber>
    </recommendedName>
</protein>
<feature type="transmembrane region" description="Helical" evidence="13">
    <location>
        <begin position="844"/>
        <end position="861"/>
    </location>
</feature>